<dbReference type="PANTHER" id="PTHR47504:SF5">
    <property type="entry name" value="RIGHT ORIGIN-BINDING PROTEIN"/>
    <property type="match status" value="1"/>
</dbReference>
<protein>
    <submittedName>
        <fullName evidence="5">Helix-turn-helix domain-containing protein</fullName>
    </submittedName>
</protein>
<dbReference type="InterPro" id="IPR011256">
    <property type="entry name" value="Reg_factor_effector_dom_sf"/>
</dbReference>
<keyword evidence="2" id="KW-0238">DNA-binding</keyword>
<reference evidence="6" key="1">
    <citation type="journal article" date="2019" name="Int. J. Syst. Evol. Microbiol.">
        <title>The Global Catalogue of Microorganisms (GCM) 10K type strain sequencing project: providing services to taxonomists for standard genome sequencing and annotation.</title>
        <authorList>
            <consortium name="The Broad Institute Genomics Platform"/>
            <consortium name="The Broad Institute Genome Sequencing Center for Infectious Disease"/>
            <person name="Wu L."/>
            <person name="Ma J."/>
        </authorList>
    </citation>
    <scope>NUCLEOTIDE SEQUENCE [LARGE SCALE GENOMIC DNA]</scope>
    <source>
        <strain evidence="6">CCUG 54939</strain>
    </source>
</reference>
<dbReference type="SMART" id="SM00342">
    <property type="entry name" value="HTH_ARAC"/>
    <property type="match status" value="1"/>
</dbReference>
<evidence type="ECO:0000256" key="3">
    <source>
        <dbReference type="ARBA" id="ARBA00023163"/>
    </source>
</evidence>
<gene>
    <name evidence="5" type="ORF">ACFOSS_07925</name>
</gene>
<dbReference type="SUPFAM" id="SSF46689">
    <property type="entry name" value="Homeodomain-like"/>
    <property type="match status" value="2"/>
</dbReference>
<dbReference type="RefSeq" id="WP_377151698.1">
    <property type="nucleotide sequence ID" value="NZ_JBHSAF010000007.1"/>
</dbReference>
<evidence type="ECO:0000259" key="4">
    <source>
        <dbReference type="PROSITE" id="PS01124"/>
    </source>
</evidence>
<keyword evidence="6" id="KW-1185">Reference proteome</keyword>
<keyword evidence="3" id="KW-0804">Transcription</keyword>
<name>A0ABV8CMV0_9GAMM</name>
<accession>A0ABV8CMV0</accession>
<dbReference type="InterPro" id="IPR018060">
    <property type="entry name" value="HTH_AraC"/>
</dbReference>
<dbReference type="PROSITE" id="PS01124">
    <property type="entry name" value="HTH_ARAC_FAMILY_2"/>
    <property type="match status" value="1"/>
</dbReference>
<dbReference type="SUPFAM" id="SSF55136">
    <property type="entry name" value="Probable bacterial effector-binding domain"/>
    <property type="match status" value="1"/>
</dbReference>
<dbReference type="PANTHER" id="PTHR47504">
    <property type="entry name" value="RIGHT ORIGIN-BINDING PROTEIN"/>
    <property type="match status" value="1"/>
</dbReference>
<proteinExistence type="predicted"/>
<organism evidence="5 6">
    <name type="scientific">Pseudaeromonas sharmana</name>
    <dbReference type="NCBI Taxonomy" id="328412"/>
    <lineage>
        <taxon>Bacteria</taxon>
        <taxon>Pseudomonadati</taxon>
        <taxon>Pseudomonadota</taxon>
        <taxon>Gammaproteobacteria</taxon>
        <taxon>Aeromonadales</taxon>
        <taxon>Aeromonadaceae</taxon>
        <taxon>Pseudaeromonas</taxon>
    </lineage>
</organism>
<sequence>MSRDRLLRAGAFLERHLFDPIQPEDIAAASALSLRSLQRYFATAVGESLSGYLRGRRLTHAAQQLVLGHQDILSLALDCQFGSHEAFTRAFSRHFFMSPSAFRQQGCLQHNYYRPSLDLAMLAELAAQHQQPPHITPRAQQPLWGLTQAMQTDELSGAGLGIALSQLNSQLCSLFGPRTPTRVFYFKSQPGQCRDFLLLVATAAGPGMPPQGITALTLPAGYAATFTLHGDESQLPVFMYHCFAQWIFHSGWHFADAPIELQLPDEQHPRFRLTLPVRTTPCPVYRLW</sequence>
<dbReference type="Gene3D" id="3.20.80.10">
    <property type="entry name" value="Regulatory factor, effector binding domain"/>
    <property type="match status" value="1"/>
</dbReference>
<comment type="caution">
    <text evidence="5">The sequence shown here is derived from an EMBL/GenBank/DDBJ whole genome shotgun (WGS) entry which is preliminary data.</text>
</comment>
<keyword evidence="1" id="KW-0805">Transcription regulation</keyword>
<dbReference type="EMBL" id="JBHSAF010000007">
    <property type="protein sequence ID" value="MFC3913388.1"/>
    <property type="molecule type" value="Genomic_DNA"/>
</dbReference>
<feature type="domain" description="HTH araC/xylS-type" evidence="4">
    <location>
        <begin position="7"/>
        <end position="105"/>
    </location>
</feature>
<dbReference type="InterPro" id="IPR009057">
    <property type="entry name" value="Homeodomain-like_sf"/>
</dbReference>
<evidence type="ECO:0000256" key="2">
    <source>
        <dbReference type="ARBA" id="ARBA00023125"/>
    </source>
</evidence>
<evidence type="ECO:0000256" key="1">
    <source>
        <dbReference type="ARBA" id="ARBA00023015"/>
    </source>
</evidence>
<evidence type="ECO:0000313" key="6">
    <source>
        <dbReference type="Proteomes" id="UP001595692"/>
    </source>
</evidence>
<dbReference type="InterPro" id="IPR050959">
    <property type="entry name" value="MarA-like"/>
</dbReference>
<dbReference type="Gene3D" id="1.10.10.60">
    <property type="entry name" value="Homeodomain-like"/>
    <property type="match status" value="2"/>
</dbReference>
<dbReference type="Proteomes" id="UP001595692">
    <property type="component" value="Unassembled WGS sequence"/>
</dbReference>
<dbReference type="Pfam" id="PF12833">
    <property type="entry name" value="HTH_18"/>
    <property type="match status" value="1"/>
</dbReference>
<evidence type="ECO:0000313" key="5">
    <source>
        <dbReference type="EMBL" id="MFC3913388.1"/>
    </source>
</evidence>